<evidence type="ECO:0000313" key="2">
    <source>
        <dbReference type="Proteomes" id="UP000429644"/>
    </source>
</evidence>
<dbReference type="PANTHER" id="PTHR43857:SF1">
    <property type="entry name" value="YJGH FAMILY PROTEIN"/>
    <property type="match status" value="1"/>
</dbReference>
<proteinExistence type="predicted"/>
<evidence type="ECO:0000313" key="1">
    <source>
        <dbReference type="EMBL" id="MPV90530.1"/>
    </source>
</evidence>
<accession>A0A7J9V338</accession>
<name>A0A7J9V338_9MICO</name>
<protein>
    <submittedName>
        <fullName evidence="1">RidA family protein</fullName>
    </submittedName>
</protein>
<comment type="caution">
    <text evidence="1">The sequence shown here is derived from an EMBL/GenBank/DDBJ whole genome shotgun (WGS) entry which is preliminary data.</text>
</comment>
<dbReference type="Gene3D" id="3.30.1330.40">
    <property type="entry name" value="RutC-like"/>
    <property type="match status" value="1"/>
</dbReference>
<gene>
    <name evidence="1" type="ORF">GB882_17800</name>
</gene>
<sequence length="131" mass="14564">MSEWFTRRSPEPPHPFPHSIASDEWVIVSGVGAHDADGELSEDAAEQARAAIGNLAAVLERSGSHLGELVWFRPYVTRREHIPAVDRVLRELLPEPRPASGALTVVELADPRMKVEFEAWAHRGARLTQLD</sequence>
<dbReference type="SUPFAM" id="SSF55298">
    <property type="entry name" value="YjgF-like"/>
    <property type="match status" value="1"/>
</dbReference>
<reference evidence="1 2" key="1">
    <citation type="submission" date="2019-10" db="EMBL/GenBank/DDBJ databases">
        <title>Georgenia wutianyii sp. nov. and Georgenia yuyongxinii sp. nov. isolated from plateau pika (Ochotona curzoniae) in the Qinghai-Tibet plateau of China.</title>
        <authorList>
            <person name="Tian Z."/>
        </authorList>
    </citation>
    <scope>NUCLEOTIDE SEQUENCE [LARGE SCALE GENOMIC DNA]</scope>
    <source>
        <strain evidence="1 2">JCM 15130</strain>
    </source>
</reference>
<dbReference type="OrthoDB" id="9799840at2"/>
<dbReference type="AlphaFoldDB" id="A0A7J9V338"/>
<keyword evidence="2" id="KW-1185">Reference proteome</keyword>
<dbReference type="EMBL" id="WHPD01003822">
    <property type="protein sequence ID" value="MPV90530.1"/>
    <property type="molecule type" value="Genomic_DNA"/>
</dbReference>
<dbReference type="Pfam" id="PF01042">
    <property type="entry name" value="Ribonuc_L-PSP"/>
    <property type="match status" value="1"/>
</dbReference>
<dbReference type="PANTHER" id="PTHR43857">
    <property type="entry name" value="BLR7761 PROTEIN"/>
    <property type="match status" value="1"/>
</dbReference>
<dbReference type="InterPro" id="IPR035959">
    <property type="entry name" value="RutC-like_sf"/>
</dbReference>
<dbReference type="InterPro" id="IPR006175">
    <property type="entry name" value="YjgF/YER057c/UK114"/>
</dbReference>
<dbReference type="Proteomes" id="UP000429644">
    <property type="component" value="Unassembled WGS sequence"/>
</dbReference>
<organism evidence="1 2">
    <name type="scientific">Georgenia ruanii</name>
    <dbReference type="NCBI Taxonomy" id="348442"/>
    <lineage>
        <taxon>Bacteria</taxon>
        <taxon>Bacillati</taxon>
        <taxon>Actinomycetota</taxon>
        <taxon>Actinomycetes</taxon>
        <taxon>Micrococcales</taxon>
        <taxon>Bogoriellaceae</taxon>
        <taxon>Georgenia</taxon>
    </lineage>
</organism>
<dbReference type="RefSeq" id="WP_152233340.1">
    <property type="nucleotide sequence ID" value="NZ_BAAAOT010000043.1"/>
</dbReference>